<protein>
    <submittedName>
        <fullName evidence="4">Sialate O-acetylesterase</fullName>
    </submittedName>
</protein>
<keyword evidence="5" id="KW-1185">Reference proteome</keyword>
<proteinExistence type="predicted"/>
<evidence type="ECO:0000313" key="5">
    <source>
        <dbReference type="Proteomes" id="UP000246099"/>
    </source>
</evidence>
<dbReference type="PANTHER" id="PTHR31988">
    <property type="entry name" value="ESTERASE, PUTATIVE (DUF303)-RELATED"/>
    <property type="match status" value="1"/>
</dbReference>
<evidence type="ECO:0000256" key="1">
    <source>
        <dbReference type="ARBA" id="ARBA00022801"/>
    </source>
</evidence>
<dbReference type="Pfam" id="PF03629">
    <property type="entry name" value="SASA"/>
    <property type="match status" value="1"/>
</dbReference>
<reference evidence="4 5" key="1">
    <citation type="submission" date="2018-05" db="EMBL/GenBank/DDBJ databases">
        <title>Chitinophaga sp. nov., isolated from rhizosphere soil of Alhagi.</title>
        <authorList>
            <person name="Liu Y."/>
        </authorList>
    </citation>
    <scope>NUCLEOTIDE SEQUENCE [LARGE SCALE GENOMIC DNA]</scope>
    <source>
        <strain evidence="4 5">T22</strain>
    </source>
</reference>
<organism evidence="4 5">
    <name type="scientific">Chitinophaga alhagiae</name>
    <dbReference type="NCBI Taxonomy" id="2203219"/>
    <lineage>
        <taxon>Bacteria</taxon>
        <taxon>Pseudomonadati</taxon>
        <taxon>Bacteroidota</taxon>
        <taxon>Chitinophagia</taxon>
        <taxon>Chitinophagales</taxon>
        <taxon>Chitinophagaceae</taxon>
        <taxon>Chitinophaga</taxon>
    </lineage>
</organism>
<gene>
    <name evidence="4" type="ORF">DLD77_02140</name>
</gene>
<dbReference type="PANTHER" id="PTHR31988:SF19">
    <property type="entry name" value="9-O-ACETYL-N-ACETYLNEURAMINIC ACID DEACETYLASE-RELATED"/>
    <property type="match status" value="1"/>
</dbReference>
<dbReference type="InterPro" id="IPR005181">
    <property type="entry name" value="SASA"/>
</dbReference>
<dbReference type="InterPro" id="IPR036514">
    <property type="entry name" value="SGNH_hydro_sf"/>
</dbReference>
<feature type="chain" id="PRO_5046529674" evidence="2">
    <location>
        <begin position="26"/>
        <end position="262"/>
    </location>
</feature>
<feature type="signal peptide" evidence="2">
    <location>
        <begin position="1"/>
        <end position="25"/>
    </location>
</feature>
<evidence type="ECO:0000259" key="3">
    <source>
        <dbReference type="Pfam" id="PF03629"/>
    </source>
</evidence>
<dbReference type="InterPro" id="IPR052940">
    <property type="entry name" value="Carb_Esterase_6"/>
</dbReference>
<dbReference type="Gene3D" id="3.40.50.1110">
    <property type="entry name" value="SGNH hydrolase"/>
    <property type="match status" value="1"/>
</dbReference>
<dbReference type="EMBL" id="CP029600">
    <property type="protein sequence ID" value="AWO00585.1"/>
    <property type="molecule type" value="Genomic_DNA"/>
</dbReference>
<evidence type="ECO:0000313" key="4">
    <source>
        <dbReference type="EMBL" id="AWO00585.1"/>
    </source>
</evidence>
<feature type="domain" description="Sialate O-acetylesterase" evidence="3">
    <location>
        <begin position="32"/>
        <end position="254"/>
    </location>
</feature>
<name>A0ABM6W9K1_9BACT</name>
<sequence length="262" mass="28764">MMIQYLLKLAAACCVALLVVKGVKAQQTTDYDLYLVIGQSNMAGRGVISGAYVTEAPRHVVMLTKDLQWVQARHPLHFDKPKVAGVGPGISFAEVMAKKRKRKTIALIPCSVGGSSIESWAPGGFDKPTRTHPYDDMLVRLREAMKSGTLRGVIWLQGESDSSPEKAKAYLGKLQALIERLRTVAGNPELPFVAGELGPFRENFRHFNIELDKLPQLVPFTAVATSEGLTHKGDNTHFDAASATEYGKRFAAKMKALQKRKS</sequence>
<dbReference type="RefSeq" id="WP_119076200.1">
    <property type="nucleotide sequence ID" value="NZ_CP029600.1"/>
</dbReference>
<dbReference type="SUPFAM" id="SSF52266">
    <property type="entry name" value="SGNH hydrolase"/>
    <property type="match status" value="1"/>
</dbReference>
<keyword evidence="2" id="KW-0732">Signal</keyword>
<evidence type="ECO:0000256" key="2">
    <source>
        <dbReference type="SAM" id="SignalP"/>
    </source>
</evidence>
<accession>A0ABM6W9K1</accession>
<dbReference type="Proteomes" id="UP000246099">
    <property type="component" value="Chromosome"/>
</dbReference>
<keyword evidence="1" id="KW-0378">Hydrolase</keyword>